<protein>
    <recommendedName>
        <fullName evidence="1">Lysozyme inhibitor LprI-like N-terminal domain-containing protein</fullName>
    </recommendedName>
</protein>
<feature type="domain" description="Lysozyme inhibitor LprI-like N-terminal" evidence="1">
    <location>
        <begin position="66"/>
        <end position="169"/>
    </location>
</feature>
<keyword evidence="3" id="KW-1185">Reference proteome</keyword>
<sequence>MSEIKRHRLIHYEKHRDNKSDIGEMQKRKLIIFPALLFILPISYGEALAKDITHNDLLSNQGVEKCAAKPDQESYDCSDKLIQNSDNHLKDSFRKKLKEIESANYSQWWMGSEEQRKTMSANFANSQKAWEQYKLTYCKSAAAPYENTQGYGDTLSSCFINMNQKRIAEIDMISVDSSR</sequence>
<evidence type="ECO:0000313" key="2">
    <source>
        <dbReference type="EMBL" id="GAL58622.1"/>
    </source>
</evidence>
<organism evidence="2 3">
    <name type="scientific">Pseudescherichia vulneris NBRC 102420</name>
    <dbReference type="NCBI Taxonomy" id="1115515"/>
    <lineage>
        <taxon>Bacteria</taxon>
        <taxon>Pseudomonadati</taxon>
        <taxon>Pseudomonadota</taxon>
        <taxon>Gammaproteobacteria</taxon>
        <taxon>Enterobacterales</taxon>
        <taxon>Enterobacteriaceae</taxon>
        <taxon>Pseudescherichia</taxon>
    </lineage>
</organism>
<dbReference type="STRING" id="1115515.EV102420_12_01280"/>
<name>A0A090VTW8_PSEVU</name>
<reference evidence="2 3" key="1">
    <citation type="submission" date="2014-09" db="EMBL/GenBank/DDBJ databases">
        <title>Whole genome shotgun sequence of Escherichia vulneris NBRC 102420.</title>
        <authorList>
            <person name="Yoshida Y."/>
            <person name="Hosoyama A."/>
            <person name="Tsuchikane K."/>
            <person name="Ohji S."/>
            <person name="Ichikawa N."/>
            <person name="Kimura A."/>
            <person name="Yamazoe A."/>
            <person name="Ezaki T."/>
            <person name="Fujita N."/>
        </authorList>
    </citation>
    <scope>NUCLEOTIDE SEQUENCE [LARGE SCALE GENOMIC DNA]</scope>
    <source>
        <strain evidence="2 3">NBRC 102420</strain>
    </source>
</reference>
<gene>
    <name evidence="2" type="ORF">EV102420_12_01280</name>
</gene>
<dbReference type="Gene3D" id="1.20.1270.180">
    <property type="match status" value="1"/>
</dbReference>
<dbReference type="AlphaFoldDB" id="A0A090VTW8"/>
<accession>A0A090VTW8</accession>
<dbReference type="EMBL" id="BBMZ01000012">
    <property type="protein sequence ID" value="GAL58622.1"/>
    <property type="molecule type" value="Genomic_DNA"/>
</dbReference>
<dbReference type="Pfam" id="PF07007">
    <property type="entry name" value="LprI"/>
    <property type="match status" value="1"/>
</dbReference>
<evidence type="ECO:0000313" key="3">
    <source>
        <dbReference type="Proteomes" id="UP000029462"/>
    </source>
</evidence>
<proteinExistence type="predicted"/>
<dbReference type="InterPro" id="IPR009739">
    <property type="entry name" value="LprI-like_N"/>
</dbReference>
<comment type="caution">
    <text evidence="2">The sequence shown here is derived from an EMBL/GenBank/DDBJ whole genome shotgun (WGS) entry which is preliminary data.</text>
</comment>
<dbReference type="Proteomes" id="UP000029462">
    <property type="component" value="Unassembled WGS sequence"/>
</dbReference>
<dbReference type="eggNOG" id="COG3755">
    <property type="taxonomic scope" value="Bacteria"/>
</dbReference>
<evidence type="ECO:0000259" key="1">
    <source>
        <dbReference type="Pfam" id="PF07007"/>
    </source>
</evidence>